<dbReference type="SUPFAM" id="SSF55920">
    <property type="entry name" value="Creatinase/aminopeptidase"/>
    <property type="match status" value="1"/>
</dbReference>
<feature type="binding site" evidence="5">
    <location>
        <position position="217"/>
    </location>
    <ligand>
        <name>a divalent metal cation</name>
        <dbReference type="ChEBI" id="CHEBI:60240"/>
        <label>2</label>
        <note>catalytic</note>
    </ligand>
</feature>
<dbReference type="PRINTS" id="PR00599">
    <property type="entry name" value="MAPEPTIDASE"/>
</dbReference>
<dbReference type="InterPro" id="IPR000994">
    <property type="entry name" value="Pept_M24"/>
</dbReference>
<dbReference type="GO" id="GO:0070006">
    <property type="term" value="F:metalloaminopeptidase activity"/>
    <property type="evidence" value="ECO:0007669"/>
    <property type="project" value="UniProtKB-UniRule"/>
</dbReference>
<dbReference type="Gene3D" id="3.90.230.10">
    <property type="entry name" value="Creatinase/methionine aminopeptidase superfamily"/>
    <property type="match status" value="1"/>
</dbReference>
<gene>
    <name evidence="8" type="ORF">SPRG_02295</name>
</gene>
<sequence length="294" mass="32292">MFRQLQRHARAFATRAAVEKGVVSPVRSIPAHIQRPPYAASGEMPPFTRYIPILDKDQQLRLRDACALAKDILAYAGSLVEVGQTTEEIDRQVHEEVLRRNAYPSPMNYGHFPKSICTSVNEVVVHGIPDSRALLDGDIVNLDISVYLNGFHGDTSATFLVGTVDDAGKKLVATTQQALLEAIELCKPGVPFSAIGAHIHNLSKAEGFSVVHEFCGHGIGQQFHTLPFILHYPNTERGEMLPGMAFTIEPALCEGSNEIVYWDDDWTVSTADEGRSVQFEHTILITDSGADILT</sequence>
<feature type="binding site" evidence="5">
    <location>
        <position position="154"/>
    </location>
    <ligand>
        <name>a divalent metal cation</name>
        <dbReference type="ChEBI" id="CHEBI:60240"/>
        <label>2</label>
        <note>catalytic</note>
    </ligand>
</feature>
<feature type="binding site" evidence="5">
    <location>
        <position position="280"/>
    </location>
    <ligand>
        <name>a divalent metal cation</name>
        <dbReference type="ChEBI" id="CHEBI:60240"/>
        <label>1</label>
    </ligand>
</feature>
<dbReference type="EC" id="3.4.11.18" evidence="6"/>
<dbReference type="Pfam" id="PF00557">
    <property type="entry name" value="Peptidase_M24"/>
    <property type="match status" value="1"/>
</dbReference>
<dbReference type="VEuPathDB" id="FungiDB:SPRG_02295"/>
<feature type="binding site" evidence="5">
    <location>
        <position position="249"/>
    </location>
    <ligand>
        <name>a divalent metal cation</name>
        <dbReference type="ChEBI" id="CHEBI:60240"/>
        <label>2</label>
        <note>catalytic</note>
    </ligand>
</feature>
<evidence type="ECO:0000256" key="5">
    <source>
        <dbReference type="HAMAP-Rule" id="MF_03174"/>
    </source>
</evidence>
<name>A0A067D373_SAPPC</name>
<dbReference type="InterPro" id="IPR002467">
    <property type="entry name" value="Pept_M24A_MAP1"/>
</dbReference>
<evidence type="ECO:0000256" key="3">
    <source>
        <dbReference type="ARBA" id="ARBA00022723"/>
    </source>
</evidence>
<keyword evidence="9" id="KW-1185">Reference proteome</keyword>
<dbReference type="PANTHER" id="PTHR43330">
    <property type="entry name" value="METHIONINE AMINOPEPTIDASE"/>
    <property type="match status" value="1"/>
</dbReference>
<keyword evidence="2 5" id="KW-0645">Protease</keyword>
<dbReference type="EMBL" id="KK583193">
    <property type="protein sequence ID" value="KDO33487.1"/>
    <property type="molecule type" value="Genomic_DNA"/>
</dbReference>
<feature type="binding site" evidence="5">
    <location>
        <position position="126"/>
    </location>
    <ligand>
        <name>substrate</name>
    </ligand>
</feature>
<dbReference type="STRING" id="695850.A0A067D373"/>
<organism evidence="8 9">
    <name type="scientific">Saprolegnia parasitica (strain CBS 223.65)</name>
    <dbReference type="NCBI Taxonomy" id="695850"/>
    <lineage>
        <taxon>Eukaryota</taxon>
        <taxon>Sar</taxon>
        <taxon>Stramenopiles</taxon>
        <taxon>Oomycota</taxon>
        <taxon>Saprolegniomycetes</taxon>
        <taxon>Saprolegniales</taxon>
        <taxon>Saprolegniaceae</taxon>
        <taxon>Saprolegnia</taxon>
    </lineage>
</organism>
<dbReference type="RefSeq" id="XP_012196231.1">
    <property type="nucleotide sequence ID" value="XM_012340841.1"/>
</dbReference>
<feature type="binding site" evidence="5">
    <location>
        <position position="224"/>
    </location>
    <ligand>
        <name>substrate</name>
    </ligand>
</feature>
<feature type="domain" description="Peptidase M24" evidence="7">
    <location>
        <begin position="62"/>
        <end position="287"/>
    </location>
</feature>
<protein>
    <recommendedName>
        <fullName evidence="6">Methionine aminopeptidase</fullName>
        <ecNumber evidence="6">3.4.11.18</ecNumber>
    </recommendedName>
</protein>
<dbReference type="NCBIfam" id="TIGR00500">
    <property type="entry name" value="met_pdase_I"/>
    <property type="match status" value="1"/>
</dbReference>
<dbReference type="HAMAP" id="MF_01974">
    <property type="entry name" value="MetAP_1"/>
    <property type="match status" value="1"/>
</dbReference>
<keyword evidence="3 5" id="KW-0479">Metal-binding</keyword>
<evidence type="ECO:0000256" key="2">
    <source>
        <dbReference type="ARBA" id="ARBA00022670"/>
    </source>
</evidence>
<dbReference type="PANTHER" id="PTHR43330:SF8">
    <property type="entry name" value="METHIONINE AMINOPEPTIDASE 1D, MITOCHONDRIAL"/>
    <property type="match status" value="1"/>
</dbReference>
<dbReference type="GO" id="GO:0046872">
    <property type="term" value="F:metal ion binding"/>
    <property type="evidence" value="ECO:0007669"/>
    <property type="project" value="UniProtKB-UniRule"/>
</dbReference>
<dbReference type="InterPro" id="IPR036005">
    <property type="entry name" value="Creatinase/aminopeptidase-like"/>
</dbReference>
<comment type="catalytic activity">
    <reaction evidence="5 6">
        <text>Release of N-terminal amino acids, preferentially methionine, from peptides and arylamides.</text>
        <dbReference type="EC" id="3.4.11.18"/>
    </reaction>
</comment>
<evidence type="ECO:0000256" key="4">
    <source>
        <dbReference type="ARBA" id="ARBA00022801"/>
    </source>
</evidence>
<comment type="similarity">
    <text evidence="5">Belongs to the peptidase M24A family. Methionine aminopeptidase type 1 subfamily.</text>
</comment>
<comment type="cofactor">
    <cofactor evidence="5">
        <name>Co(2+)</name>
        <dbReference type="ChEBI" id="CHEBI:48828"/>
    </cofactor>
    <cofactor evidence="5">
        <name>Zn(2+)</name>
        <dbReference type="ChEBI" id="CHEBI:29105"/>
    </cofactor>
    <cofactor evidence="5">
        <name>Mn(2+)</name>
        <dbReference type="ChEBI" id="CHEBI:29035"/>
    </cofactor>
    <cofactor evidence="5">
        <name>Fe(2+)</name>
        <dbReference type="ChEBI" id="CHEBI:29033"/>
    </cofactor>
    <text evidence="5">Binds 2 divalent metal cations per subunit. Has a high-affinity and a low affinity metal-binding site. The true nature of the physiological cofactor is under debate. The enzyme is active with cobalt, zinc, manganese or divalent iron ions. Most likely, methionine aminopeptidases function as mononuclear Fe(2+)-metalloproteases under physiological conditions, and the catalytically relevant metal-binding site has been assigned to the histidine-containing high-affinity site.</text>
</comment>
<proteinExistence type="inferred from homology"/>
<comment type="function">
    <text evidence="6">Cotranslationally removes the N-terminal methionine from nascent proteins. The N-terminal methionine is often cleaved when the second residue in the primary sequence is small and uncharged (Met-Ala-, Cys, Gly, Pro, Ser, Thr, or Val).</text>
</comment>
<evidence type="ECO:0000313" key="8">
    <source>
        <dbReference type="EMBL" id="KDO33487.1"/>
    </source>
</evidence>
<dbReference type="Proteomes" id="UP000030745">
    <property type="component" value="Unassembled WGS sequence"/>
</dbReference>
<dbReference type="CDD" id="cd01086">
    <property type="entry name" value="MetAP1"/>
    <property type="match status" value="1"/>
</dbReference>
<accession>A0A067D373</accession>
<dbReference type="GO" id="GO:0004239">
    <property type="term" value="F:initiator methionyl aminopeptidase activity"/>
    <property type="evidence" value="ECO:0007669"/>
    <property type="project" value="UniProtKB-UniRule"/>
</dbReference>
<dbReference type="AlphaFoldDB" id="A0A067D373"/>
<feature type="binding site" evidence="5">
    <location>
        <position position="143"/>
    </location>
    <ligand>
        <name>a divalent metal cation</name>
        <dbReference type="ChEBI" id="CHEBI:60240"/>
        <label>1</label>
    </ligand>
</feature>
<dbReference type="OMA" id="RGAESCY"/>
<dbReference type="GO" id="GO:0006508">
    <property type="term" value="P:proteolysis"/>
    <property type="evidence" value="ECO:0007669"/>
    <property type="project" value="UniProtKB-KW"/>
</dbReference>
<dbReference type="KEGG" id="spar:SPRG_02295"/>
<dbReference type="PROSITE" id="PS00680">
    <property type="entry name" value="MAP_1"/>
    <property type="match status" value="1"/>
</dbReference>
<dbReference type="InterPro" id="IPR001714">
    <property type="entry name" value="Pept_M24_MAP"/>
</dbReference>
<evidence type="ECO:0000259" key="7">
    <source>
        <dbReference type="Pfam" id="PF00557"/>
    </source>
</evidence>
<evidence type="ECO:0000313" key="9">
    <source>
        <dbReference type="Proteomes" id="UP000030745"/>
    </source>
</evidence>
<dbReference type="OrthoDB" id="3209743at2759"/>
<dbReference type="GeneID" id="24124853"/>
<feature type="binding site" evidence="5">
    <location>
        <position position="280"/>
    </location>
    <ligand>
        <name>a divalent metal cation</name>
        <dbReference type="ChEBI" id="CHEBI:60240"/>
        <label>2</label>
        <note>catalytic</note>
    </ligand>
</feature>
<reference evidence="8 9" key="1">
    <citation type="journal article" date="2013" name="PLoS Genet.">
        <title>Distinctive expansion of potential virulence genes in the genome of the oomycete fish pathogen Saprolegnia parasitica.</title>
        <authorList>
            <person name="Jiang R.H."/>
            <person name="de Bruijn I."/>
            <person name="Haas B.J."/>
            <person name="Belmonte R."/>
            <person name="Lobach L."/>
            <person name="Christie J."/>
            <person name="van den Ackerveken G."/>
            <person name="Bottin A."/>
            <person name="Bulone V."/>
            <person name="Diaz-Moreno S.M."/>
            <person name="Dumas B."/>
            <person name="Fan L."/>
            <person name="Gaulin E."/>
            <person name="Govers F."/>
            <person name="Grenville-Briggs L.J."/>
            <person name="Horner N.R."/>
            <person name="Levin J.Z."/>
            <person name="Mammella M."/>
            <person name="Meijer H.J."/>
            <person name="Morris P."/>
            <person name="Nusbaum C."/>
            <person name="Oome S."/>
            <person name="Phillips A.J."/>
            <person name="van Rooyen D."/>
            <person name="Rzeszutek E."/>
            <person name="Saraiva M."/>
            <person name="Secombes C.J."/>
            <person name="Seidl M.F."/>
            <person name="Snel B."/>
            <person name="Stassen J.H."/>
            <person name="Sykes S."/>
            <person name="Tripathy S."/>
            <person name="van den Berg H."/>
            <person name="Vega-Arreguin J.C."/>
            <person name="Wawra S."/>
            <person name="Young S.K."/>
            <person name="Zeng Q."/>
            <person name="Dieguez-Uribeondo J."/>
            <person name="Russ C."/>
            <person name="Tyler B.M."/>
            <person name="van West P."/>
        </authorList>
    </citation>
    <scope>NUCLEOTIDE SEQUENCE [LARGE SCALE GENOMIC DNA]</scope>
    <source>
        <strain evidence="8 9">CBS 223.65</strain>
    </source>
</reference>
<keyword evidence="4 5" id="KW-0378">Hydrolase</keyword>
<evidence type="ECO:0000256" key="1">
    <source>
        <dbReference type="ARBA" id="ARBA00022438"/>
    </source>
</evidence>
<keyword evidence="1 5" id="KW-0031">Aminopeptidase</keyword>
<feature type="binding site" evidence="5">
    <location>
        <position position="154"/>
    </location>
    <ligand>
        <name>a divalent metal cation</name>
        <dbReference type="ChEBI" id="CHEBI:60240"/>
        <label>1</label>
    </ligand>
</feature>
<evidence type="ECO:0000256" key="6">
    <source>
        <dbReference type="RuleBase" id="RU003653"/>
    </source>
</evidence>